<dbReference type="GO" id="GO:0006355">
    <property type="term" value="P:regulation of DNA-templated transcription"/>
    <property type="evidence" value="ECO:0007669"/>
    <property type="project" value="InterPro"/>
</dbReference>
<dbReference type="FunFam" id="3.30.565.10:FF:000006">
    <property type="entry name" value="Sensor histidine kinase WalK"/>
    <property type="match status" value="1"/>
</dbReference>
<dbReference type="SMART" id="SM00304">
    <property type="entry name" value="HAMP"/>
    <property type="match status" value="1"/>
</dbReference>
<dbReference type="InterPro" id="IPR000014">
    <property type="entry name" value="PAS"/>
</dbReference>
<keyword evidence="9" id="KW-1133">Transmembrane helix</keyword>
<dbReference type="InterPro" id="IPR057640">
    <property type="entry name" value="Cache_WalK"/>
</dbReference>
<keyword evidence="8 9" id="KW-0472">Membrane</keyword>
<dbReference type="PROSITE" id="PS50112">
    <property type="entry name" value="PAS"/>
    <property type="match status" value="1"/>
</dbReference>
<dbReference type="SMART" id="SM00091">
    <property type="entry name" value="PAS"/>
    <property type="match status" value="1"/>
</dbReference>
<feature type="domain" description="HAMP" evidence="12">
    <location>
        <begin position="234"/>
        <end position="286"/>
    </location>
</feature>
<dbReference type="GO" id="GO:0004721">
    <property type="term" value="F:phosphoprotein phosphatase activity"/>
    <property type="evidence" value="ECO:0007669"/>
    <property type="project" value="TreeGrafter"/>
</dbReference>
<dbReference type="FunFam" id="1.10.287.130:FF:000001">
    <property type="entry name" value="Two-component sensor histidine kinase"/>
    <property type="match status" value="1"/>
</dbReference>
<keyword evidence="9" id="KW-0812">Transmembrane</keyword>
<dbReference type="InterPro" id="IPR003594">
    <property type="entry name" value="HATPase_dom"/>
</dbReference>
<dbReference type="PRINTS" id="PR00344">
    <property type="entry name" value="BCTRLSENSOR"/>
</dbReference>
<dbReference type="SUPFAM" id="SSF47384">
    <property type="entry name" value="Homodimeric domain of signal transducing histidine kinase"/>
    <property type="match status" value="1"/>
</dbReference>
<dbReference type="GO" id="GO:0016036">
    <property type="term" value="P:cellular response to phosphate starvation"/>
    <property type="evidence" value="ECO:0007669"/>
    <property type="project" value="TreeGrafter"/>
</dbReference>
<dbReference type="SMART" id="SM00387">
    <property type="entry name" value="HATPase_c"/>
    <property type="match status" value="1"/>
</dbReference>
<dbReference type="NCBIfam" id="NF033092">
    <property type="entry name" value="HK_WalK"/>
    <property type="match status" value="1"/>
</dbReference>
<reference evidence="14" key="1">
    <citation type="submission" date="2016-08" db="EMBL/GenBank/DDBJ databases">
        <authorList>
            <person name="Varghese N."/>
            <person name="Submissions Spin"/>
        </authorList>
    </citation>
    <scope>NUCLEOTIDE SEQUENCE [LARGE SCALE GENOMIC DNA]</scope>
    <source>
        <strain evidence="14">R-53094</strain>
    </source>
</reference>
<accession>A0A1C4BPH4</accession>
<dbReference type="Pfam" id="PF00989">
    <property type="entry name" value="PAS"/>
    <property type="match status" value="1"/>
</dbReference>
<dbReference type="GO" id="GO:0000155">
    <property type="term" value="F:phosphorelay sensor kinase activity"/>
    <property type="evidence" value="ECO:0007669"/>
    <property type="project" value="InterPro"/>
</dbReference>
<dbReference type="Gene3D" id="1.10.287.130">
    <property type="match status" value="1"/>
</dbReference>
<dbReference type="CDD" id="cd00075">
    <property type="entry name" value="HATPase"/>
    <property type="match status" value="1"/>
</dbReference>
<evidence type="ECO:0000313" key="13">
    <source>
        <dbReference type="EMBL" id="SCC08624.1"/>
    </source>
</evidence>
<dbReference type="InterPro" id="IPR035965">
    <property type="entry name" value="PAS-like_dom_sf"/>
</dbReference>
<dbReference type="AlphaFoldDB" id="A0A1C4BPH4"/>
<feature type="transmembrane region" description="Helical" evidence="9">
    <location>
        <begin position="212"/>
        <end position="232"/>
    </location>
</feature>
<evidence type="ECO:0000259" key="10">
    <source>
        <dbReference type="PROSITE" id="PS50109"/>
    </source>
</evidence>
<keyword evidence="4" id="KW-0597">Phosphoprotein</keyword>
<dbReference type="Pfam" id="PF00672">
    <property type="entry name" value="HAMP"/>
    <property type="match status" value="1"/>
</dbReference>
<evidence type="ECO:0000256" key="1">
    <source>
        <dbReference type="ARBA" id="ARBA00000085"/>
    </source>
</evidence>
<dbReference type="GO" id="GO:0005886">
    <property type="term" value="C:plasma membrane"/>
    <property type="evidence" value="ECO:0007669"/>
    <property type="project" value="TreeGrafter"/>
</dbReference>
<keyword evidence="14" id="KW-1185">Reference proteome</keyword>
<evidence type="ECO:0000256" key="3">
    <source>
        <dbReference type="ARBA" id="ARBA00012438"/>
    </source>
</evidence>
<dbReference type="InterPro" id="IPR050351">
    <property type="entry name" value="BphY/WalK/GraS-like"/>
</dbReference>
<comment type="subcellular location">
    <subcellularLocation>
        <location evidence="2">Membrane</location>
    </subcellularLocation>
</comment>
<dbReference type="InterPro" id="IPR013767">
    <property type="entry name" value="PAS_fold"/>
</dbReference>
<keyword evidence="6 13" id="KW-0418">Kinase</keyword>
<keyword evidence="5" id="KW-0808">Transferase</keyword>
<dbReference type="SUPFAM" id="SSF55874">
    <property type="entry name" value="ATPase domain of HSP90 chaperone/DNA topoisomerase II/histidine kinase"/>
    <property type="match status" value="1"/>
</dbReference>
<dbReference type="Gene3D" id="1.10.8.500">
    <property type="entry name" value="HAMP domain in histidine kinase"/>
    <property type="match status" value="1"/>
</dbReference>
<name>A0A1C4BPH4_9LACO</name>
<evidence type="ECO:0000256" key="5">
    <source>
        <dbReference type="ARBA" id="ARBA00022679"/>
    </source>
</evidence>
<dbReference type="InterPro" id="IPR036890">
    <property type="entry name" value="HATPase_C_sf"/>
</dbReference>
<dbReference type="PROSITE" id="PS50885">
    <property type="entry name" value="HAMP"/>
    <property type="match status" value="1"/>
</dbReference>
<evidence type="ECO:0000256" key="8">
    <source>
        <dbReference type="ARBA" id="ARBA00023136"/>
    </source>
</evidence>
<evidence type="ECO:0000259" key="11">
    <source>
        <dbReference type="PROSITE" id="PS50112"/>
    </source>
</evidence>
<evidence type="ECO:0000256" key="9">
    <source>
        <dbReference type="SAM" id="Phobius"/>
    </source>
</evidence>
<protein>
    <recommendedName>
        <fullName evidence="3">histidine kinase</fullName>
        <ecNumber evidence="3">2.7.13.3</ecNumber>
    </recommendedName>
</protein>
<evidence type="ECO:0000256" key="2">
    <source>
        <dbReference type="ARBA" id="ARBA00004370"/>
    </source>
</evidence>
<dbReference type="Pfam" id="PF00512">
    <property type="entry name" value="HisKA"/>
    <property type="match status" value="1"/>
</dbReference>
<dbReference type="CDD" id="cd00082">
    <property type="entry name" value="HisKA"/>
    <property type="match status" value="1"/>
</dbReference>
<sequence>MLNKKASALPYGMGLAFFQLRKVVDKDMQSVHKWRRFFASIHFKIALVFTLTLIVTLELVGAFFVRQLEQQSLSTFRNQISLPAYVDDSLTQQLSSNNQNNVNQNIHTILNSTNNASISEIQVYDTVGILRGTSDVNNQDKVGQKTTDANVKAAIAGGKYKKNVIVTQDNSRYQLVVKSLTNTVDGESNVVGVVVVRASVEAVYDNLAKISFIYFASMVFAIILGIVMAIFISRSITRPIAEISARTNKIAQGDYSGGINVHTNDEIGELAQNVNMLAERIEETTNSMDFERRRLDSVLEYMTDGVIATDRRGNINIINIAALKMTGLTDNHDAAGRSILDVLRIADQYSLRDLLDNRHELLLDFSTNEHQLMIRAYFSLIERSSGFISGLVIVLHDVTEQQRTERERRQFVSNVSHELRTPLTSVKSYVDALQDGALDDPEVAHSFLGVAQDETTRMIHMINDLLELSRMDSGTMKIDNEFINIASLFNYILDRFDMIIANDDKPEKYYTIKRIIPNLQIWVDVDTSKLTQVLDNIMNNAIKYSPDGGVITARLEDHKTEVVLSITDQGLGIPQKDVVQIFDRFFRVDKARSRAQGGTGLGLAISKEIIERFGGRVWAESTEGRGSTFFVALPYEPYNELDDEWDDGEWDEEG</sequence>
<dbReference type="PANTHER" id="PTHR45453">
    <property type="entry name" value="PHOSPHATE REGULON SENSOR PROTEIN PHOR"/>
    <property type="match status" value="1"/>
</dbReference>
<evidence type="ECO:0000259" key="12">
    <source>
        <dbReference type="PROSITE" id="PS50885"/>
    </source>
</evidence>
<evidence type="ECO:0000313" key="14">
    <source>
        <dbReference type="Proteomes" id="UP000199268"/>
    </source>
</evidence>
<dbReference type="Proteomes" id="UP000199268">
    <property type="component" value="Unassembled WGS sequence"/>
</dbReference>
<evidence type="ECO:0000256" key="4">
    <source>
        <dbReference type="ARBA" id="ARBA00022553"/>
    </source>
</evidence>
<dbReference type="PANTHER" id="PTHR45453:SF1">
    <property type="entry name" value="PHOSPHATE REGULON SENSOR PROTEIN PHOR"/>
    <property type="match status" value="1"/>
</dbReference>
<feature type="domain" description="Histidine kinase" evidence="10">
    <location>
        <begin position="414"/>
        <end position="637"/>
    </location>
</feature>
<dbReference type="SMART" id="SM00388">
    <property type="entry name" value="HisKA"/>
    <property type="match status" value="1"/>
</dbReference>
<evidence type="ECO:0000256" key="7">
    <source>
        <dbReference type="ARBA" id="ARBA00023012"/>
    </source>
</evidence>
<dbReference type="Gene3D" id="3.30.565.10">
    <property type="entry name" value="Histidine kinase-like ATPase, C-terminal domain"/>
    <property type="match status" value="1"/>
</dbReference>
<dbReference type="PROSITE" id="PS50109">
    <property type="entry name" value="HIS_KIN"/>
    <property type="match status" value="1"/>
</dbReference>
<dbReference type="Gene3D" id="3.30.450.20">
    <property type="entry name" value="PAS domain"/>
    <property type="match status" value="2"/>
</dbReference>
<dbReference type="InterPro" id="IPR003661">
    <property type="entry name" value="HisK_dim/P_dom"/>
</dbReference>
<dbReference type="Pfam" id="PF02518">
    <property type="entry name" value="HATPase_c"/>
    <property type="match status" value="1"/>
</dbReference>
<dbReference type="STRING" id="1505725.GA0061074_11345"/>
<dbReference type="EMBL" id="FMAO01000013">
    <property type="protein sequence ID" value="SCC08624.1"/>
    <property type="molecule type" value="Genomic_DNA"/>
</dbReference>
<comment type="catalytic activity">
    <reaction evidence="1">
        <text>ATP + protein L-histidine = ADP + protein N-phospho-L-histidine.</text>
        <dbReference type="EC" id="2.7.13.3"/>
    </reaction>
</comment>
<organism evidence="13 14">
    <name type="scientific">Weissella bombi</name>
    <dbReference type="NCBI Taxonomy" id="1505725"/>
    <lineage>
        <taxon>Bacteria</taxon>
        <taxon>Bacillati</taxon>
        <taxon>Bacillota</taxon>
        <taxon>Bacilli</taxon>
        <taxon>Lactobacillales</taxon>
        <taxon>Lactobacillaceae</taxon>
        <taxon>Weissella</taxon>
    </lineage>
</organism>
<dbReference type="NCBIfam" id="TIGR00229">
    <property type="entry name" value="sensory_box"/>
    <property type="match status" value="1"/>
</dbReference>
<dbReference type="InterPro" id="IPR004358">
    <property type="entry name" value="Sig_transdc_His_kin-like_C"/>
</dbReference>
<dbReference type="Pfam" id="PF23846">
    <property type="entry name" value="Cache_WalK"/>
    <property type="match status" value="1"/>
</dbReference>
<dbReference type="CDD" id="cd06225">
    <property type="entry name" value="HAMP"/>
    <property type="match status" value="1"/>
</dbReference>
<dbReference type="InterPro" id="IPR049814">
    <property type="entry name" value="Resp_reg_WalK"/>
</dbReference>
<keyword evidence="7" id="KW-0902">Two-component regulatory system</keyword>
<proteinExistence type="predicted"/>
<dbReference type="InterPro" id="IPR036097">
    <property type="entry name" value="HisK_dim/P_sf"/>
</dbReference>
<gene>
    <name evidence="13" type="ORF">GA0061074_11345</name>
</gene>
<dbReference type="SUPFAM" id="SSF55785">
    <property type="entry name" value="PYP-like sensor domain (PAS domain)"/>
    <property type="match status" value="1"/>
</dbReference>
<dbReference type="EC" id="2.7.13.3" evidence="3"/>
<dbReference type="InterPro" id="IPR003660">
    <property type="entry name" value="HAMP_dom"/>
</dbReference>
<feature type="transmembrane region" description="Helical" evidence="9">
    <location>
        <begin position="45"/>
        <end position="65"/>
    </location>
</feature>
<dbReference type="InterPro" id="IPR005467">
    <property type="entry name" value="His_kinase_dom"/>
</dbReference>
<dbReference type="CDD" id="cd00130">
    <property type="entry name" value="PAS"/>
    <property type="match status" value="1"/>
</dbReference>
<feature type="domain" description="PAS" evidence="11">
    <location>
        <begin position="291"/>
        <end position="357"/>
    </location>
</feature>
<evidence type="ECO:0000256" key="6">
    <source>
        <dbReference type="ARBA" id="ARBA00022777"/>
    </source>
</evidence>
<dbReference type="SUPFAM" id="SSF158472">
    <property type="entry name" value="HAMP domain-like"/>
    <property type="match status" value="1"/>
</dbReference>